<feature type="region of interest" description="Disordered" evidence="1">
    <location>
        <begin position="138"/>
        <end position="167"/>
    </location>
</feature>
<feature type="compositionally biased region" description="Polar residues" evidence="1">
    <location>
        <begin position="491"/>
        <end position="510"/>
    </location>
</feature>
<dbReference type="OrthoDB" id="3521097at2759"/>
<evidence type="ECO:0000313" key="3">
    <source>
        <dbReference type="Proteomes" id="UP000283895"/>
    </source>
</evidence>
<accession>A0A423WAK3</accession>
<proteinExistence type="predicted"/>
<dbReference type="EMBL" id="LKEA01000021">
    <property type="protein sequence ID" value="ROW00388.1"/>
    <property type="molecule type" value="Genomic_DNA"/>
</dbReference>
<evidence type="ECO:0008006" key="4">
    <source>
        <dbReference type="Google" id="ProtNLM"/>
    </source>
</evidence>
<sequence length="617" mass="68606">MFENEKETPRSPPTSDTSDAPSPLRRFAKHLRENAFNNAVREKPRHISSRLSWNILAKRRKSTRDDEELTDKKDHRIMFLFETHIRAAARCFIPALTLKDARVVKLVGTSPLSRLPDAQLASIDSKLAHDDVRARPYSVGHRLGEREEIDQSPDGASSSPSDCVRRFGGLDTTDGASHIAAGIKPNDTCSYINGEDVSESRKSAEEMNPGPGSTAARSLGSVDSSEGNSSLDTSSVGLSEDSDGISSFQHLYSSSGAEAHCLRLALDGWNPRCRLGADSHTDATSVTGTTSLLPEEQRVSTKRKRTTDRKDTFACPYSKKDPVRHRDCYGYVLSRVRDVKQHLNRCHKLPHYCPRCNEIFDTEALRDSHNMLCTSTTRAARPDGTTEEQRRQLSRKAEANTSMEDQWFGVWDILFPGTQRPKSPYNNSDLIQDITLFQEFLATSGLQFLSNVLVQRGVVMLSGTQQAALEEWLQVVFEEWRRRCATSGQWSRATSCSPESAGQDATSSSDFTEREEPPQVPLTVPQTNPMLSTGPAPYVACPTGYDGTPQTDLLTTNEPNHSRAEVLFAFMDGGDNVTRGRPEHASFHWTWDASQGPFVEASEMEMEIDDLLKNYPG</sequence>
<keyword evidence="3" id="KW-1185">Reference proteome</keyword>
<dbReference type="STRING" id="356882.A0A423WAK3"/>
<evidence type="ECO:0000313" key="2">
    <source>
        <dbReference type="EMBL" id="ROW00388.1"/>
    </source>
</evidence>
<feature type="compositionally biased region" description="Polar residues" evidence="1">
    <location>
        <begin position="221"/>
        <end position="237"/>
    </location>
</feature>
<protein>
    <recommendedName>
        <fullName evidence="4">C2H2-type domain-containing protein</fullName>
    </recommendedName>
</protein>
<dbReference type="AlphaFoldDB" id="A0A423WAK3"/>
<dbReference type="PANTHER" id="PTHR38166">
    <property type="entry name" value="C2H2-TYPE DOMAIN-CONTAINING PROTEIN-RELATED"/>
    <property type="match status" value="1"/>
</dbReference>
<reference evidence="2 3" key="1">
    <citation type="submission" date="2015-09" db="EMBL/GenBank/DDBJ databases">
        <title>Host preference determinants of Valsa canker pathogens revealed by comparative genomics.</title>
        <authorList>
            <person name="Yin Z."/>
            <person name="Huang L."/>
        </authorList>
    </citation>
    <scope>NUCLEOTIDE SEQUENCE [LARGE SCALE GENOMIC DNA]</scope>
    <source>
        <strain evidence="2 3">03-1</strain>
    </source>
</reference>
<name>A0A423WAK3_9PEZI</name>
<gene>
    <name evidence="2" type="ORF">VMCG_07222</name>
</gene>
<dbReference type="PANTHER" id="PTHR38166:SF1">
    <property type="entry name" value="C2H2-TYPE DOMAIN-CONTAINING PROTEIN"/>
    <property type="match status" value="1"/>
</dbReference>
<organism evidence="2 3">
    <name type="scientific">Cytospora schulzeri</name>
    <dbReference type="NCBI Taxonomy" id="448051"/>
    <lineage>
        <taxon>Eukaryota</taxon>
        <taxon>Fungi</taxon>
        <taxon>Dikarya</taxon>
        <taxon>Ascomycota</taxon>
        <taxon>Pezizomycotina</taxon>
        <taxon>Sordariomycetes</taxon>
        <taxon>Sordariomycetidae</taxon>
        <taxon>Diaporthales</taxon>
        <taxon>Cytosporaceae</taxon>
        <taxon>Cytospora</taxon>
    </lineage>
</organism>
<evidence type="ECO:0000256" key="1">
    <source>
        <dbReference type="SAM" id="MobiDB-lite"/>
    </source>
</evidence>
<feature type="compositionally biased region" description="Low complexity" evidence="1">
    <location>
        <begin position="13"/>
        <end position="23"/>
    </location>
</feature>
<dbReference type="Proteomes" id="UP000283895">
    <property type="component" value="Unassembled WGS sequence"/>
</dbReference>
<comment type="caution">
    <text evidence="2">The sequence shown here is derived from an EMBL/GenBank/DDBJ whole genome shotgun (WGS) entry which is preliminary data.</text>
</comment>
<feature type="region of interest" description="Disordered" evidence="1">
    <location>
        <begin position="190"/>
        <end position="240"/>
    </location>
</feature>
<feature type="region of interest" description="Disordered" evidence="1">
    <location>
        <begin position="1"/>
        <end position="24"/>
    </location>
</feature>
<feature type="region of interest" description="Disordered" evidence="1">
    <location>
        <begin position="491"/>
        <end position="529"/>
    </location>
</feature>